<reference evidence="1 2" key="1">
    <citation type="journal article" date="2016" name="Nat. Commun.">
        <title>Ectomycorrhizal ecology is imprinted in the genome of the dominant symbiotic fungus Cenococcum geophilum.</title>
        <authorList>
            <consortium name="DOE Joint Genome Institute"/>
            <person name="Peter M."/>
            <person name="Kohler A."/>
            <person name="Ohm R.A."/>
            <person name="Kuo A."/>
            <person name="Krutzmann J."/>
            <person name="Morin E."/>
            <person name="Arend M."/>
            <person name="Barry K.W."/>
            <person name="Binder M."/>
            <person name="Choi C."/>
            <person name="Clum A."/>
            <person name="Copeland A."/>
            <person name="Grisel N."/>
            <person name="Haridas S."/>
            <person name="Kipfer T."/>
            <person name="LaButti K."/>
            <person name="Lindquist E."/>
            <person name="Lipzen A."/>
            <person name="Maire R."/>
            <person name="Meier B."/>
            <person name="Mihaltcheva S."/>
            <person name="Molinier V."/>
            <person name="Murat C."/>
            <person name="Poggeler S."/>
            <person name="Quandt C.A."/>
            <person name="Sperisen C."/>
            <person name="Tritt A."/>
            <person name="Tisserant E."/>
            <person name="Crous P.W."/>
            <person name="Henrissat B."/>
            <person name="Nehls U."/>
            <person name="Egli S."/>
            <person name="Spatafora J.W."/>
            <person name="Grigoriev I.V."/>
            <person name="Martin F.M."/>
        </authorList>
    </citation>
    <scope>NUCLEOTIDE SEQUENCE [LARGE SCALE GENOMIC DNA]</scope>
    <source>
        <strain evidence="1 2">1.58</strain>
    </source>
</reference>
<feature type="non-terminal residue" evidence="1">
    <location>
        <position position="1"/>
    </location>
</feature>
<sequence length="57" mass="6353">YATACNKFKIVAKETENWTVYAADNHAAARKELAKLLKAYKRIAEGPDAEAGEEVQR</sequence>
<evidence type="ECO:0000313" key="1">
    <source>
        <dbReference type="EMBL" id="OCK88168.1"/>
    </source>
</evidence>
<name>A0ACC8EP72_9PEZI</name>
<dbReference type="Proteomes" id="UP000250078">
    <property type="component" value="Unassembled WGS sequence"/>
</dbReference>
<dbReference type="EMBL" id="KV748248">
    <property type="protein sequence ID" value="OCK88168.1"/>
    <property type="molecule type" value="Genomic_DNA"/>
</dbReference>
<gene>
    <name evidence="1" type="ORF">K441DRAFT_590614</name>
</gene>
<proteinExistence type="predicted"/>
<evidence type="ECO:0000313" key="2">
    <source>
        <dbReference type="Proteomes" id="UP000250078"/>
    </source>
</evidence>
<accession>A0ACC8EP72</accession>
<protein>
    <submittedName>
        <fullName evidence="1">Uncharacterized protein</fullName>
    </submittedName>
</protein>
<organism evidence="1 2">
    <name type="scientific">Cenococcum geophilum 1.58</name>
    <dbReference type="NCBI Taxonomy" id="794803"/>
    <lineage>
        <taxon>Eukaryota</taxon>
        <taxon>Fungi</taxon>
        <taxon>Dikarya</taxon>
        <taxon>Ascomycota</taxon>
        <taxon>Pezizomycotina</taxon>
        <taxon>Dothideomycetes</taxon>
        <taxon>Pleosporomycetidae</taxon>
        <taxon>Gloniales</taxon>
        <taxon>Gloniaceae</taxon>
        <taxon>Cenococcum</taxon>
    </lineage>
</organism>
<keyword evidence="2" id="KW-1185">Reference proteome</keyword>